<evidence type="ECO:0000256" key="11">
    <source>
        <dbReference type="ARBA" id="ARBA00023204"/>
    </source>
</evidence>
<evidence type="ECO:0000256" key="22">
    <source>
        <dbReference type="ARBA" id="ARBA00078896"/>
    </source>
</evidence>
<dbReference type="InterPro" id="IPR006550">
    <property type="entry name" value="PNKP"/>
</dbReference>
<evidence type="ECO:0000256" key="10">
    <source>
        <dbReference type="ARBA" id="ARBA00022990"/>
    </source>
</evidence>
<evidence type="ECO:0000256" key="8">
    <source>
        <dbReference type="ARBA" id="ARBA00022801"/>
    </source>
</evidence>
<dbReference type="CDD" id="cd01625">
    <property type="entry name" value="HAD_PNP"/>
    <property type="match status" value="1"/>
</dbReference>
<keyword evidence="12" id="KW-0539">Nucleus</keyword>
<evidence type="ECO:0000256" key="6">
    <source>
        <dbReference type="ARBA" id="ARBA00022763"/>
    </source>
</evidence>
<proteinExistence type="inferred from homology"/>
<dbReference type="FunFam" id="3.40.50.300:FF:000737">
    <property type="entry name" value="Bifunctional polynucleotide phosphatase/kinase"/>
    <property type="match status" value="1"/>
</dbReference>
<keyword evidence="7" id="KW-0418">Kinase</keyword>
<reference evidence="25" key="2">
    <citation type="submission" date="2025-09" db="UniProtKB">
        <authorList>
            <consortium name="Ensembl"/>
        </authorList>
    </citation>
    <scope>IDENTIFICATION</scope>
</reference>
<sequence length="562" mass="62604">MRCLLISQDKRHSPVLLPDGVTVILGRGPETLVTDKKCSRKQVELLANYAYRSVRVTQRGVNPTSVEEIHLRCGDSTTLQEGETLCLVNGLYPYHIRFEQDSSSPRKTLLQFFSPKHGLKKEDDSGSAARPAKQPKVSPPSEDVDEDELSVAEKLRQLQEMAARAELARPLPPHRPPKLTPQPTDSWEDHGKLLVFTRKGVMPSTKIAGFDLDGTLITTRSGKVFPTSPDDWRILCPEVPRKLKQLQSDGYKLVIFTNQLGISRGRLRPEVFKAKVEAVIEQFGLPLQVFVATSSGIYRKPVLGMWDHLCEKANGGLAVSLQESVYVGDAAGRPPNWAPGHKKKDFSCSDRLFALNVGLPFYTPEEYFLGWKKAPFVLPTFDPRALNPKARLYDPPDACLTSSSPEVIVAVGFPAAGKSRFLKQHLASVGYAYANRDTLGSWQKCVALCQVSLQAGKSVAVDNTNPDPESRCRYIECAKEAGVPCRCFLFTASLEQAKHNNRFREMTEKGHLPVNDIVFNSYKNKYVAPSLEEGFSEILKIHFVPQFTDSRLAALYQQFSEG</sequence>
<keyword evidence="4" id="KW-0808">Transferase</keyword>
<keyword evidence="6" id="KW-0227">DNA damage</keyword>
<dbReference type="GO" id="GO:0046404">
    <property type="term" value="F:ATP-dependent polydeoxyribonucleotide 5'-hydroxyl-kinase activity"/>
    <property type="evidence" value="ECO:0007669"/>
    <property type="project" value="InterPro"/>
</dbReference>
<dbReference type="SUPFAM" id="SSF49879">
    <property type="entry name" value="SMAD/FHA domain"/>
    <property type="match status" value="1"/>
</dbReference>
<name>A0A8D2IUS3_VARKO</name>
<evidence type="ECO:0000256" key="12">
    <source>
        <dbReference type="ARBA" id="ARBA00023242"/>
    </source>
</evidence>
<dbReference type="NCBIfam" id="TIGR01663">
    <property type="entry name" value="PNK-3'Pase"/>
    <property type="match status" value="1"/>
</dbReference>
<comment type="catalytic activity">
    <reaction evidence="15">
        <text>a 3'end (2'-deoxyribonucleotide 3'-phosphate)-DNA + H2O = a 3'-end 2'-deoxyribonucleotide-DNA + phosphate</text>
        <dbReference type="Rhea" id="RHEA:14113"/>
        <dbReference type="Rhea" id="RHEA-COMP:13863"/>
        <dbReference type="Rhea" id="RHEA-COMP:13864"/>
        <dbReference type="ChEBI" id="CHEBI:15377"/>
        <dbReference type="ChEBI" id="CHEBI:43474"/>
        <dbReference type="ChEBI" id="CHEBI:138147"/>
        <dbReference type="ChEBI" id="CHEBI:138148"/>
        <dbReference type="EC" id="3.1.3.32"/>
    </reaction>
</comment>
<dbReference type="Gene3D" id="3.40.50.1000">
    <property type="entry name" value="HAD superfamily/HAD-like"/>
    <property type="match status" value="1"/>
</dbReference>
<dbReference type="SUPFAM" id="SSF56784">
    <property type="entry name" value="HAD-like"/>
    <property type="match status" value="1"/>
</dbReference>
<dbReference type="GO" id="GO:0035861">
    <property type="term" value="C:site of double-strand break"/>
    <property type="evidence" value="ECO:0007669"/>
    <property type="project" value="UniProtKB-ARBA"/>
</dbReference>
<keyword evidence="11" id="KW-0234">DNA repair</keyword>
<comment type="subcellular location">
    <subcellularLocation>
        <location evidence="1">Nucleus</location>
    </subcellularLocation>
</comment>
<dbReference type="PANTHER" id="PTHR12083:SF9">
    <property type="entry name" value="BIFUNCTIONAL POLYNUCLEOTIDE PHOSPHATASE_KINASE"/>
    <property type="match status" value="1"/>
</dbReference>
<evidence type="ECO:0000256" key="17">
    <source>
        <dbReference type="ARBA" id="ARBA00061223"/>
    </source>
</evidence>
<dbReference type="EC" id="2.7.1.78" evidence="2"/>
<evidence type="ECO:0000256" key="3">
    <source>
        <dbReference type="ARBA" id="ARBA00022553"/>
    </source>
</evidence>
<evidence type="ECO:0000259" key="24">
    <source>
        <dbReference type="Pfam" id="PF17913"/>
    </source>
</evidence>
<dbReference type="FunFam" id="3.40.50.1000:FF:000078">
    <property type="entry name" value="Bifunctional polynucleotide phosphatase/kinase"/>
    <property type="match status" value="1"/>
</dbReference>
<dbReference type="InterPro" id="IPR027417">
    <property type="entry name" value="P-loop_NTPase"/>
</dbReference>
<protein>
    <recommendedName>
        <fullName evidence="20">Bifunctional polynucleotide phosphatase/kinase</fullName>
        <ecNumber evidence="2">2.7.1.78</ecNumber>
        <ecNumber evidence="19">3.1.3.32</ecNumber>
    </recommendedName>
    <alternativeName>
        <fullName evidence="22">DNA 5'-kinase/3'-phosphatase</fullName>
    </alternativeName>
    <alternativeName>
        <fullName evidence="21">Polynucleotide kinase-3'-phosphatase</fullName>
    </alternativeName>
</protein>
<evidence type="ECO:0000256" key="23">
    <source>
        <dbReference type="SAM" id="MobiDB-lite"/>
    </source>
</evidence>
<evidence type="ECO:0000256" key="14">
    <source>
        <dbReference type="ARBA" id="ARBA00044673"/>
    </source>
</evidence>
<comment type="catalytic activity">
    <reaction evidence="14">
        <text>a 5'-end dephospho-2'-deoxyribonucleoside-DNA + ATP = a 5'-end 5'-phospho-2'-deoxyribonucleoside-DNA + ADP + H(+)</text>
        <dbReference type="Rhea" id="RHEA:15669"/>
        <dbReference type="Rhea" id="RHEA-COMP:13180"/>
        <dbReference type="Rhea" id="RHEA-COMP:13184"/>
        <dbReference type="ChEBI" id="CHEBI:15378"/>
        <dbReference type="ChEBI" id="CHEBI:30616"/>
        <dbReference type="ChEBI" id="CHEBI:136412"/>
        <dbReference type="ChEBI" id="CHEBI:136416"/>
        <dbReference type="ChEBI" id="CHEBI:456216"/>
        <dbReference type="EC" id="2.7.1.78"/>
    </reaction>
</comment>
<dbReference type="EC" id="3.1.3.32" evidence="19"/>
<evidence type="ECO:0000256" key="5">
    <source>
        <dbReference type="ARBA" id="ARBA00022741"/>
    </source>
</evidence>
<evidence type="ECO:0000313" key="25">
    <source>
        <dbReference type="Ensembl" id="ENSVKKP00000002650.1"/>
    </source>
</evidence>
<feature type="region of interest" description="Disordered" evidence="23">
    <location>
        <begin position="118"/>
        <end position="148"/>
    </location>
</feature>
<evidence type="ECO:0000256" key="2">
    <source>
        <dbReference type="ARBA" id="ARBA00012157"/>
    </source>
</evidence>
<evidence type="ECO:0000256" key="1">
    <source>
        <dbReference type="ARBA" id="ARBA00004123"/>
    </source>
</evidence>
<evidence type="ECO:0000256" key="13">
    <source>
        <dbReference type="ARBA" id="ARBA00023268"/>
    </source>
</evidence>
<keyword evidence="10" id="KW-0007">Acetylation</keyword>
<dbReference type="AlphaFoldDB" id="A0A8D2IUS3"/>
<evidence type="ECO:0000256" key="19">
    <source>
        <dbReference type="ARBA" id="ARBA00066649"/>
    </source>
</evidence>
<evidence type="ECO:0000256" key="16">
    <source>
        <dbReference type="ARBA" id="ARBA00057280"/>
    </source>
</evidence>
<dbReference type="InterPro" id="IPR041388">
    <property type="entry name" value="FHA_2"/>
</dbReference>
<dbReference type="InterPro" id="IPR006549">
    <property type="entry name" value="HAD-SF_hydro_IIIA"/>
</dbReference>
<keyword evidence="8" id="KW-0378">Hydrolase</keyword>
<keyword evidence="13" id="KW-0511">Multifunctional enzyme</keyword>
<dbReference type="FunFam" id="2.60.200.20:FF:000009">
    <property type="entry name" value="bifunctional polynucleotide phosphatase/kinase"/>
    <property type="match status" value="1"/>
</dbReference>
<dbReference type="Gene3D" id="2.60.200.20">
    <property type="match status" value="1"/>
</dbReference>
<dbReference type="NCBIfam" id="TIGR01664">
    <property type="entry name" value="DNA-3'-Pase"/>
    <property type="match status" value="1"/>
</dbReference>
<dbReference type="GO" id="GO:0005634">
    <property type="term" value="C:nucleus"/>
    <property type="evidence" value="ECO:0007669"/>
    <property type="project" value="UniProtKB-SubCell"/>
</dbReference>
<feature type="region of interest" description="Disordered" evidence="23">
    <location>
        <begin position="166"/>
        <end position="186"/>
    </location>
</feature>
<keyword evidence="9" id="KW-0067">ATP-binding</keyword>
<evidence type="ECO:0000256" key="9">
    <source>
        <dbReference type="ARBA" id="ARBA00022840"/>
    </source>
</evidence>
<dbReference type="SUPFAM" id="SSF52540">
    <property type="entry name" value="P-loop containing nucleoside triphosphate hydrolases"/>
    <property type="match status" value="1"/>
</dbReference>
<dbReference type="GO" id="GO:0046403">
    <property type="term" value="F:polynucleotide 3'-phosphatase activity"/>
    <property type="evidence" value="ECO:0007669"/>
    <property type="project" value="UniProtKB-EC"/>
</dbReference>
<dbReference type="Pfam" id="PF08645">
    <property type="entry name" value="PNK3P"/>
    <property type="match status" value="1"/>
</dbReference>
<dbReference type="Pfam" id="PF13671">
    <property type="entry name" value="AAA_33"/>
    <property type="match status" value="1"/>
</dbReference>
<dbReference type="Proteomes" id="UP000694545">
    <property type="component" value="Unplaced"/>
</dbReference>
<dbReference type="InterPro" id="IPR023214">
    <property type="entry name" value="HAD_sf"/>
</dbReference>
<evidence type="ECO:0000313" key="26">
    <source>
        <dbReference type="Proteomes" id="UP000694545"/>
    </source>
</evidence>
<dbReference type="Ensembl" id="ENSVKKT00000002725.1">
    <property type="protein sequence ID" value="ENSVKKP00000002650.1"/>
    <property type="gene ID" value="ENSVKKG00000002102.1"/>
</dbReference>
<keyword evidence="5" id="KW-0547">Nucleotide-binding</keyword>
<keyword evidence="26" id="KW-1185">Reference proteome</keyword>
<dbReference type="Pfam" id="PF17913">
    <property type="entry name" value="FHA_2"/>
    <property type="match status" value="1"/>
</dbReference>
<reference evidence="25" key="1">
    <citation type="submission" date="2025-08" db="UniProtKB">
        <authorList>
            <consortium name="Ensembl"/>
        </authorList>
    </citation>
    <scope>IDENTIFICATION</scope>
</reference>
<organism evidence="25 26">
    <name type="scientific">Varanus komodoensis</name>
    <name type="common">Komodo dragon</name>
    <dbReference type="NCBI Taxonomy" id="61221"/>
    <lineage>
        <taxon>Eukaryota</taxon>
        <taxon>Metazoa</taxon>
        <taxon>Chordata</taxon>
        <taxon>Craniata</taxon>
        <taxon>Vertebrata</taxon>
        <taxon>Euteleostomi</taxon>
        <taxon>Lepidosauria</taxon>
        <taxon>Squamata</taxon>
        <taxon>Bifurcata</taxon>
        <taxon>Unidentata</taxon>
        <taxon>Episquamata</taxon>
        <taxon>Toxicofera</taxon>
        <taxon>Anguimorpha</taxon>
        <taxon>Paleoanguimorpha</taxon>
        <taxon>Varanoidea</taxon>
        <taxon>Varanidae</taxon>
        <taxon>Varanus</taxon>
    </lineage>
</organism>
<dbReference type="Gene3D" id="3.40.50.300">
    <property type="entry name" value="P-loop containing nucleotide triphosphate hydrolases"/>
    <property type="match status" value="1"/>
</dbReference>
<dbReference type="InterPro" id="IPR006551">
    <property type="entry name" value="Polynucleotide_phosphatase"/>
</dbReference>
<accession>A0A8D2IUS3</accession>
<feature type="domain" description="PNK FHA" evidence="24">
    <location>
        <begin position="3"/>
        <end position="70"/>
    </location>
</feature>
<comment type="function">
    <text evidence="16">Plays a key role in the repair of DNA damage, functioning as part of both the non-homologous end-joining (NHEJ) and base excision repair (BER) pathways. Through its two catalytic activities, PNK ensures that DNA termini are compatible with extension and ligation by either removing 3'-phosphates from, or by phosphorylating 5'-hydroxyl groups on, the ribose sugar of the DNA backbone.</text>
</comment>
<dbReference type="OMA" id="AADWKWW"/>
<feature type="compositionally biased region" description="Pro residues" evidence="23">
    <location>
        <begin position="170"/>
        <end position="180"/>
    </location>
</feature>
<evidence type="ECO:0000256" key="20">
    <source>
        <dbReference type="ARBA" id="ARBA00074686"/>
    </source>
</evidence>
<dbReference type="NCBIfam" id="TIGR01662">
    <property type="entry name" value="HAD-SF-IIIA"/>
    <property type="match status" value="1"/>
</dbReference>
<dbReference type="GO" id="GO:0006281">
    <property type="term" value="P:DNA repair"/>
    <property type="evidence" value="ECO:0007669"/>
    <property type="project" value="UniProtKB-KW"/>
</dbReference>
<keyword evidence="3" id="KW-0597">Phosphoprotein</keyword>
<evidence type="ECO:0000256" key="4">
    <source>
        <dbReference type="ARBA" id="ARBA00022679"/>
    </source>
</evidence>
<dbReference type="InterPro" id="IPR013954">
    <property type="entry name" value="PNK3P"/>
</dbReference>
<dbReference type="GO" id="GO:0003690">
    <property type="term" value="F:double-stranded DNA binding"/>
    <property type="evidence" value="ECO:0007669"/>
    <property type="project" value="TreeGrafter"/>
</dbReference>
<comment type="similarity">
    <text evidence="17">In the N-terminal section; belongs to the DNA 3' phosphatase family.</text>
</comment>
<evidence type="ECO:0000256" key="15">
    <source>
        <dbReference type="ARBA" id="ARBA00051410"/>
    </source>
</evidence>
<dbReference type="InterPro" id="IPR008984">
    <property type="entry name" value="SMAD_FHA_dom_sf"/>
</dbReference>
<dbReference type="PANTHER" id="PTHR12083">
    <property type="entry name" value="BIFUNCTIONAL POLYNUCLEOTIDE PHOSPHATASE/KINASE"/>
    <property type="match status" value="1"/>
</dbReference>
<dbReference type="InterPro" id="IPR036412">
    <property type="entry name" value="HAD-like_sf"/>
</dbReference>
<evidence type="ECO:0000256" key="21">
    <source>
        <dbReference type="ARBA" id="ARBA00078446"/>
    </source>
</evidence>
<dbReference type="GO" id="GO:0005524">
    <property type="term" value="F:ATP binding"/>
    <property type="evidence" value="ECO:0007669"/>
    <property type="project" value="UniProtKB-KW"/>
</dbReference>
<comment type="subunit">
    <text evidence="18">Monomer. Interacts (via FHA domain) with XRCC4; mainly interacts with XRCC4 phosphorylated by CK2 but is also able to interact at much lower level with unphosphorylated PNKP.</text>
</comment>
<evidence type="ECO:0000256" key="7">
    <source>
        <dbReference type="ARBA" id="ARBA00022777"/>
    </source>
</evidence>
<evidence type="ECO:0000256" key="18">
    <source>
        <dbReference type="ARBA" id="ARBA00063101"/>
    </source>
</evidence>
<gene>
    <name evidence="25" type="primary">PNKP</name>
</gene>